<dbReference type="InterPro" id="IPR004140">
    <property type="entry name" value="Exo70"/>
</dbReference>
<evidence type="ECO:0000259" key="4">
    <source>
        <dbReference type="Pfam" id="PF03081"/>
    </source>
</evidence>
<dbReference type="PANTHER" id="PTHR12542">
    <property type="entry name" value="EXOCYST COMPLEX PROTEIN EXO70"/>
    <property type="match status" value="1"/>
</dbReference>
<protein>
    <recommendedName>
        <fullName evidence="3">Exocyst subunit Exo70 family protein</fullName>
    </recommendedName>
</protein>
<name>A0ABD2YWA8_9GENT</name>
<dbReference type="GO" id="GO:0006887">
    <property type="term" value="P:exocytosis"/>
    <property type="evidence" value="ECO:0007669"/>
    <property type="project" value="UniProtKB-KW"/>
</dbReference>
<sequence>MEASNSPSAFRNFPNPTEPIYPKIHLGFTYEDQKSPETNGADDAMEIAIDRLKNDFQGILHLQVEGVATQLTDPSSTTGSSFSFSLLSVTDENSTGNYRGPTKKDVSDLRSIALKMNEKGRLDKLINVYVRERKCFFNAHFLKLWDEKKSRLCEIQRLERSVLEAKITRWIRAVHYCVRDIFPLEKQLSNHVFKSLGSNATGESCFIAVVRDSVTDLLDFADALSSCRPSPERLPKILVLYRKLSSLSPDINSVFESDAARAICARADCILSRLGGKFVRLSLLDFENTLLRELCNYTIPGGAIHSSTEYVIGYVISLVSESKETLTELITFKPSMSVGDLIISDLDVKELEGRTPLAAHLLWIIIVLRLNLERKSKCYQDPLLGNLFMLNNVNYIVQQIRGSAVLTEIIGDKYLNKLAENVQESMTSYISGAWDAPVYCLRHEGLNVIWGFTIGSKLSKKVLKDRFKTFNSLFKEIHEIQMMWEVPDLELRKKLHRCILDYLIPPYRDFLGKFRSHIDRGQHPERYVMYSAEELENKVSGLFSYRSFL</sequence>
<dbReference type="Pfam" id="PF03081">
    <property type="entry name" value="Exo70_C"/>
    <property type="match status" value="1"/>
</dbReference>
<comment type="function">
    <text evidence="3">Component of the exocyst complex.</text>
</comment>
<gene>
    <name evidence="5" type="ORF">ACH5RR_024321</name>
</gene>
<evidence type="ECO:0000256" key="2">
    <source>
        <dbReference type="ARBA" id="ARBA00022448"/>
    </source>
</evidence>
<dbReference type="PANTHER" id="PTHR12542:SF7">
    <property type="entry name" value="EXOCYST SUBUNIT EXO70 FAMILY PROTEIN"/>
    <property type="match status" value="1"/>
</dbReference>
<dbReference type="SUPFAM" id="SSF74788">
    <property type="entry name" value="Cullin repeat-like"/>
    <property type="match status" value="1"/>
</dbReference>
<dbReference type="AlphaFoldDB" id="A0ABD2YWA8"/>
<dbReference type="EMBL" id="JBJUIK010000011">
    <property type="protein sequence ID" value="KAL3511604.1"/>
    <property type="molecule type" value="Genomic_DNA"/>
</dbReference>
<reference evidence="5 6" key="1">
    <citation type="submission" date="2024-11" db="EMBL/GenBank/DDBJ databases">
        <title>A near-complete genome assembly of Cinchona calisaya.</title>
        <authorList>
            <person name="Lian D.C."/>
            <person name="Zhao X.W."/>
            <person name="Wei L."/>
        </authorList>
    </citation>
    <scope>NUCLEOTIDE SEQUENCE [LARGE SCALE GENOMIC DNA]</scope>
    <source>
        <tissue evidence="5">Nenye</tissue>
    </source>
</reference>
<keyword evidence="3" id="KW-0653">Protein transport</keyword>
<dbReference type="Proteomes" id="UP001630127">
    <property type="component" value="Unassembled WGS sequence"/>
</dbReference>
<keyword evidence="2 3" id="KW-0813">Transport</keyword>
<dbReference type="InterPro" id="IPR046364">
    <property type="entry name" value="Exo70_C"/>
</dbReference>
<comment type="similarity">
    <text evidence="1 3">Belongs to the EXO70 family.</text>
</comment>
<keyword evidence="3" id="KW-0268">Exocytosis</keyword>
<evidence type="ECO:0000256" key="3">
    <source>
        <dbReference type="RuleBase" id="RU365026"/>
    </source>
</evidence>
<feature type="domain" description="Exocyst complex subunit Exo70 C-terminal" evidence="4">
    <location>
        <begin position="168"/>
        <end position="539"/>
    </location>
</feature>
<evidence type="ECO:0000256" key="1">
    <source>
        <dbReference type="ARBA" id="ARBA00006756"/>
    </source>
</evidence>
<dbReference type="Gene3D" id="1.20.1280.170">
    <property type="entry name" value="Exocyst complex component Exo70"/>
    <property type="match status" value="1"/>
</dbReference>
<proteinExistence type="inferred from homology"/>
<evidence type="ECO:0000313" key="6">
    <source>
        <dbReference type="Proteomes" id="UP001630127"/>
    </source>
</evidence>
<evidence type="ECO:0000313" key="5">
    <source>
        <dbReference type="EMBL" id="KAL3511604.1"/>
    </source>
</evidence>
<organism evidence="5 6">
    <name type="scientific">Cinchona calisaya</name>
    <dbReference type="NCBI Taxonomy" id="153742"/>
    <lineage>
        <taxon>Eukaryota</taxon>
        <taxon>Viridiplantae</taxon>
        <taxon>Streptophyta</taxon>
        <taxon>Embryophyta</taxon>
        <taxon>Tracheophyta</taxon>
        <taxon>Spermatophyta</taxon>
        <taxon>Magnoliopsida</taxon>
        <taxon>eudicotyledons</taxon>
        <taxon>Gunneridae</taxon>
        <taxon>Pentapetalae</taxon>
        <taxon>asterids</taxon>
        <taxon>lamiids</taxon>
        <taxon>Gentianales</taxon>
        <taxon>Rubiaceae</taxon>
        <taxon>Cinchonoideae</taxon>
        <taxon>Cinchoneae</taxon>
        <taxon>Cinchona</taxon>
    </lineage>
</organism>
<accession>A0ABD2YWA8</accession>
<comment type="caution">
    <text evidence="5">The sequence shown here is derived from an EMBL/GenBank/DDBJ whole genome shotgun (WGS) entry which is preliminary data.</text>
</comment>
<keyword evidence="6" id="KW-1185">Reference proteome</keyword>
<dbReference type="InterPro" id="IPR016159">
    <property type="entry name" value="Cullin_repeat-like_dom_sf"/>
</dbReference>
<dbReference type="GO" id="GO:0015031">
    <property type="term" value="P:protein transport"/>
    <property type="evidence" value="ECO:0007669"/>
    <property type="project" value="UniProtKB-KW"/>
</dbReference>